<keyword evidence="1" id="KW-1133">Transmembrane helix</keyword>
<dbReference type="SMART" id="SM00267">
    <property type="entry name" value="GGDEF"/>
    <property type="match status" value="1"/>
</dbReference>
<dbReference type="NCBIfam" id="TIGR00254">
    <property type="entry name" value="GGDEF"/>
    <property type="match status" value="1"/>
</dbReference>
<accession>A0A178LT31</accession>
<dbReference type="InterPro" id="IPR050469">
    <property type="entry name" value="Diguanylate_Cyclase"/>
</dbReference>
<dbReference type="GO" id="GO:0052621">
    <property type="term" value="F:diguanylate cyclase activity"/>
    <property type="evidence" value="ECO:0007669"/>
    <property type="project" value="TreeGrafter"/>
</dbReference>
<feature type="transmembrane region" description="Helical" evidence="1">
    <location>
        <begin position="223"/>
        <end position="239"/>
    </location>
</feature>
<dbReference type="Pfam" id="PF16927">
    <property type="entry name" value="HisKA_7TM"/>
    <property type="match status" value="1"/>
</dbReference>
<dbReference type="CDD" id="cd01949">
    <property type="entry name" value="GGDEF"/>
    <property type="match status" value="1"/>
</dbReference>
<feature type="transmembrane region" description="Helical" evidence="1">
    <location>
        <begin position="48"/>
        <end position="67"/>
    </location>
</feature>
<dbReference type="Pfam" id="PF00990">
    <property type="entry name" value="GGDEF"/>
    <property type="match status" value="1"/>
</dbReference>
<dbReference type="InterPro" id="IPR029787">
    <property type="entry name" value="Nucleotide_cyclase"/>
</dbReference>
<dbReference type="SUPFAM" id="SSF55073">
    <property type="entry name" value="Nucleotide cyclase"/>
    <property type="match status" value="1"/>
</dbReference>
<dbReference type="SUPFAM" id="SSF55785">
    <property type="entry name" value="PYP-like sensor domain (PAS domain)"/>
    <property type="match status" value="1"/>
</dbReference>
<name>A0A178LT31_9CHLR</name>
<dbReference type="Gene3D" id="3.30.450.20">
    <property type="entry name" value="PAS domain"/>
    <property type="match status" value="1"/>
</dbReference>
<dbReference type="EMBL" id="LWQS01000114">
    <property type="protein sequence ID" value="OAN37096.1"/>
    <property type="molecule type" value="Genomic_DNA"/>
</dbReference>
<reference evidence="3 4" key="1">
    <citation type="submission" date="2016-04" db="EMBL/GenBank/DDBJ databases">
        <title>Chloroflexus islandicus sp. nov., a thermophilic filamentous anoxygenic phototrophic bacterium from geyser Strokkur (Iceland).</title>
        <authorList>
            <person name="Gaisin V.A."/>
            <person name="Kalashnikov A.M."/>
            <person name="Sukhacheva M.V."/>
            <person name="Grouzdev D.S."/>
            <person name="Ivanov T.M."/>
            <person name="Kuznetsov B."/>
            <person name="Gorlenko V.M."/>
        </authorList>
    </citation>
    <scope>NUCLEOTIDE SEQUENCE [LARGE SCALE GENOMIC DNA]</scope>
    <source>
        <strain evidence="4">isl-2</strain>
    </source>
</reference>
<dbReference type="InterPro" id="IPR031621">
    <property type="entry name" value="HisKA_7TM"/>
</dbReference>
<evidence type="ECO:0000259" key="2">
    <source>
        <dbReference type="PROSITE" id="PS50887"/>
    </source>
</evidence>
<dbReference type="InterPro" id="IPR000014">
    <property type="entry name" value="PAS"/>
</dbReference>
<feature type="domain" description="GGDEF" evidence="2">
    <location>
        <begin position="390"/>
        <end position="522"/>
    </location>
</feature>
<dbReference type="Gene3D" id="3.30.70.270">
    <property type="match status" value="1"/>
</dbReference>
<proteinExistence type="predicted"/>
<dbReference type="PROSITE" id="PS50887">
    <property type="entry name" value="GGDEF"/>
    <property type="match status" value="1"/>
</dbReference>
<keyword evidence="1" id="KW-0472">Membrane</keyword>
<keyword evidence="1" id="KW-0812">Transmembrane</keyword>
<feature type="transmembrane region" description="Helical" evidence="1">
    <location>
        <begin position="191"/>
        <end position="211"/>
    </location>
</feature>
<sequence>MPERFFLITDTFVPPVLWYGTALFVIGLMCLILALQIFLFLRQSPGAIALGLLLVALSWWDITYALYWIDAPAPNAQFWVDMTYLGVVSAPTLVLIFAMQISGLFETSRLLRWPFFLVMAIEPTITLLALWTDPWHNLFFAGLRTNYQGVVLRGGLFFWSNVVYSYLLLLLSLIILVVGYARANGIFRKQILIALLSFAITWANSIIFIAGLNPLPGADNTPFAFSIASILFAYALYRYRLFDVVPIARSLVIEQMKDGVLVLDANNRIVDINPAGKLWLPHAEIGVSLQQLRDQLPASLQQLPFDHDQRLEVALERTGHVLDLHVTQIYDRRQRRIGRLIVWREITDFKRLQAQLQHLANYDTLTGVYNRREFVRLATLELARAQRYGHDLALILIDIDHFKSINDRFGHHTGDEALVCFAAVWTAAKRAQDIFARWGGEEFILLLPETNQQQARQLVERVRTKALTTPLAARNEHLAIKFSAGISAYTPGETLEQLVQRADLALYQAKQNGRNQTVIAELPSATNH</sequence>
<comment type="caution">
    <text evidence="3">The sequence shown here is derived from an EMBL/GenBank/DDBJ whole genome shotgun (WGS) entry which is preliminary data.</text>
</comment>
<feature type="transmembrane region" description="Helical" evidence="1">
    <location>
        <begin position="16"/>
        <end position="41"/>
    </location>
</feature>
<feature type="transmembrane region" description="Helical" evidence="1">
    <location>
        <begin position="156"/>
        <end position="179"/>
    </location>
</feature>
<dbReference type="AlphaFoldDB" id="A0A178LT31"/>
<organism evidence="3 4">
    <name type="scientific">Chloroflexus islandicus</name>
    <dbReference type="NCBI Taxonomy" id="1707952"/>
    <lineage>
        <taxon>Bacteria</taxon>
        <taxon>Bacillati</taxon>
        <taxon>Chloroflexota</taxon>
        <taxon>Chloroflexia</taxon>
        <taxon>Chloroflexales</taxon>
        <taxon>Chloroflexineae</taxon>
        <taxon>Chloroflexaceae</taxon>
        <taxon>Chloroflexus</taxon>
    </lineage>
</organism>
<feature type="transmembrane region" description="Helical" evidence="1">
    <location>
        <begin position="79"/>
        <end position="98"/>
    </location>
</feature>
<dbReference type="InterPro" id="IPR000160">
    <property type="entry name" value="GGDEF_dom"/>
</dbReference>
<dbReference type="STRING" id="1707952.A6A03_05485"/>
<dbReference type="FunFam" id="3.30.70.270:FF:000001">
    <property type="entry name" value="Diguanylate cyclase domain protein"/>
    <property type="match status" value="1"/>
</dbReference>
<dbReference type="InterPro" id="IPR035965">
    <property type="entry name" value="PAS-like_dom_sf"/>
</dbReference>
<keyword evidence="4" id="KW-1185">Reference proteome</keyword>
<evidence type="ECO:0000256" key="1">
    <source>
        <dbReference type="SAM" id="Phobius"/>
    </source>
</evidence>
<protein>
    <recommendedName>
        <fullName evidence="2">GGDEF domain-containing protein</fullName>
    </recommendedName>
</protein>
<dbReference type="RefSeq" id="WP_066791421.1">
    <property type="nucleotide sequence ID" value="NZ_LWQS01000114.1"/>
</dbReference>
<dbReference type="PANTHER" id="PTHR45138:SF9">
    <property type="entry name" value="DIGUANYLATE CYCLASE DGCM-RELATED"/>
    <property type="match status" value="1"/>
</dbReference>
<dbReference type="InterPro" id="IPR043128">
    <property type="entry name" value="Rev_trsase/Diguanyl_cyclase"/>
</dbReference>
<evidence type="ECO:0000313" key="4">
    <source>
        <dbReference type="Proteomes" id="UP000078287"/>
    </source>
</evidence>
<dbReference type="PANTHER" id="PTHR45138">
    <property type="entry name" value="REGULATORY COMPONENTS OF SENSORY TRANSDUCTION SYSTEM"/>
    <property type="match status" value="1"/>
</dbReference>
<dbReference type="CDD" id="cd00130">
    <property type="entry name" value="PAS"/>
    <property type="match status" value="1"/>
</dbReference>
<evidence type="ECO:0000313" key="3">
    <source>
        <dbReference type="EMBL" id="OAN37096.1"/>
    </source>
</evidence>
<dbReference type="Proteomes" id="UP000078287">
    <property type="component" value="Unassembled WGS sequence"/>
</dbReference>
<gene>
    <name evidence="3" type="ORF">A6A03_05485</name>
</gene>
<feature type="transmembrane region" description="Helical" evidence="1">
    <location>
        <begin position="110"/>
        <end position="131"/>
    </location>
</feature>